<dbReference type="AlphaFoldDB" id="A0A418MFQ3"/>
<gene>
    <name evidence="9" type="ORF">DYU11_09705</name>
</gene>
<dbReference type="Pfam" id="PF12804">
    <property type="entry name" value="NTP_transf_3"/>
    <property type="match status" value="1"/>
</dbReference>
<keyword evidence="3" id="KW-0479">Metal-binding</keyword>
<evidence type="ECO:0000313" key="10">
    <source>
        <dbReference type="Proteomes" id="UP000283523"/>
    </source>
</evidence>
<evidence type="ECO:0000256" key="7">
    <source>
        <dbReference type="ARBA" id="ARBA00023150"/>
    </source>
</evidence>
<keyword evidence="5" id="KW-0460">Magnesium</keyword>
<evidence type="ECO:0000256" key="6">
    <source>
        <dbReference type="ARBA" id="ARBA00023134"/>
    </source>
</evidence>
<dbReference type="Proteomes" id="UP000283523">
    <property type="component" value="Unassembled WGS sequence"/>
</dbReference>
<dbReference type="CDD" id="cd02503">
    <property type="entry name" value="MobA"/>
    <property type="match status" value="1"/>
</dbReference>
<evidence type="ECO:0000256" key="2">
    <source>
        <dbReference type="ARBA" id="ARBA00022679"/>
    </source>
</evidence>
<reference evidence="9 10" key="1">
    <citation type="submission" date="2018-08" db="EMBL/GenBank/DDBJ databases">
        <title>Fibrisoma montanum sp. nov., isolated from Danxia mountain soil.</title>
        <authorList>
            <person name="Huang Y."/>
        </authorList>
    </citation>
    <scope>NUCLEOTIDE SEQUENCE [LARGE SCALE GENOMIC DNA]</scope>
    <source>
        <strain evidence="9 10">HYT19</strain>
    </source>
</reference>
<dbReference type="GO" id="GO:0016779">
    <property type="term" value="F:nucleotidyltransferase activity"/>
    <property type="evidence" value="ECO:0007669"/>
    <property type="project" value="UniProtKB-KW"/>
</dbReference>
<evidence type="ECO:0000256" key="5">
    <source>
        <dbReference type="ARBA" id="ARBA00022842"/>
    </source>
</evidence>
<dbReference type="OrthoDB" id="9788394at2"/>
<dbReference type="EMBL" id="QXED01000002">
    <property type="protein sequence ID" value="RIV25638.1"/>
    <property type="molecule type" value="Genomic_DNA"/>
</dbReference>
<dbReference type="SUPFAM" id="SSF53448">
    <property type="entry name" value="Nucleotide-diphospho-sugar transferases"/>
    <property type="match status" value="1"/>
</dbReference>
<keyword evidence="9" id="KW-0548">Nucleotidyltransferase</keyword>
<protein>
    <submittedName>
        <fullName evidence="9">Molybdenum cofactor guanylyltransferase</fullName>
    </submittedName>
</protein>
<dbReference type="InterPro" id="IPR025877">
    <property type="entry name" value="MobA-like_NTP_Trfase"/>
</dbReference>
<sequence length="174" mass="18991">MGQDKSLLAYHGKPQREHLTDLLRPYCAEVWWSVNADQVDGLPDSAPPFVVDAFAVNSPLNGILSAFQQNPAVAWLVVACDMPRLTGRTLDALVAARNPAKAATTVYDSDGQAPEPLLTIYEPAIGPILLRRLAEGVRSPRNMLLESDIHVVTAPDIGELLNVNDPDTRARWQS</sequence>
<keyword evidence="6" id="KW-0342">GTP-binding</keyword>
<comment type="caution">
    <text evidence="9">The sequence shown here is derived from an EMBL/GenBank/DDBJ whole genome shotgun (WGS) entry which is preliminary data.</text>
</comment>
<keyword evidence="2 9" id="KW-0808">Transferase</keyword>
<evidence type="ECO:0000256" key="4">
    <source>
        <dbReference type="ARBA" id="ARBA00022741"/>
    </source>
</evidence>
<accession>A0A418MFQ3</accession>
<proteinExistence type="predicted"/>
<evidence type="ECO:0000313" key="9">
    <source>
        <dbReference type="EMBL" id="RIV25638.1"/>
    </source>
</evidence>
<dbReference type="PANTHER" id="PTHR19136">
    <property type="entry name" value="MOLYBDENUM COFACTOR GUANYLYLTRANSFERASE"/>
    <property type="match status" value="1"/>
</dbReference>
<keyword evidence="1" id="KW-0963">Cytoplasm</keyword>
<evidence type="ECO:0000256" key="1">
    <source>
        <dbReference type="ARBA" id="ARBA00022490"/>
    </source>
</evidence>
<dbReference type="InterPro" id="IPR029044">
    <property type="entry name" value="Nucleotide-diphossugar_trans"/>
</dbReference>
<keyword evidence="7" id="KW-0501">Molybdenum cofactor biosynthesis</keyword>
<dbReference type="Gene3D" id="3.90.550.10">
    <property type="entry name" value="Spore Coat Polysaccharide Biosynthesis Protein SpsA, Chain A"/>
    <property type="match status" value="1"/>
</dbReference>
<dbReference type="GO" id="GO:0005525">
    <property type="term" value="F:GTP binding"/>
    <property type="evidence" value="ECO:0007669"/>
    <property type="project" value="UniProtKB-KW"/>
</dbReference>
<feature type="domain" description="MobA-like NTP transferase" evidence="8">
    <location>
        <begin position="1"/>
        <end position="136"/>
    </location>
</feature>
<evidence type="ECO:0000259" key="8">
    <source>
        <dbReference type="Pfam" id="PF12804"/>
    </source>
</evidence>
<dbReference type="GO" id="GO:0046872">
    <property type="term" value="F:metal ion binding"/>
    <property type="evidence" value="ECO:0007669"/>
    <property type="project" value="UniProtKB-KW"/>
</dbReference>
<dbReference type="PANTHER" id="PTHR19136:SF81">
    <property type="entry name" value="MOLYBDENUM COFACTOR GUANYLYLTRANSFERASE"/>
    <property type="match status" value="1"/>
</dbReference>
<keyword evidence="10" id="KW-1185">Reference proteome</keyword>
<keyword evidence="4" id="KW-0547">Nucleotide-binding</keyword>
<dbReference type="GO" id="GO:0006777">
    <property type="term" value="P:Mo-molybdopterin cofactor biosynthetic process"/>
    <property type="evidence" value="ECO:0007669"/>
    <property type="project" value="UniProtKB-KW"/>
</dbReference>
<organism evidence="9 10">
    <name type="scientific">Fibrisoma montanum</name>
    <dbReference type="NCBI Taxonomy" id="2305895"/>
    <lineage>
        <taxon>Bacteria</taxon>
        <taxon>Pseudomonadati</taxon>
        <taxon>Bacteroidota</taxon>
        <taxon>Cytophagia</taxon>
        <taxon>Cytophagales</taxon>
        <taxon>Spirosomataceae</taxon>
        <taxon>Fibrisoma</taxon>
    </lineage>
</organism>
<evidence type="ECO:0000256" key="3">
    <source>
        <dbReference type="ARBA" id="ARBA00022723"/>
    </source>
</evidence>
<name>A0A418MFQ3_9BACT</name>
<dbReference type="InterPro" id="IPR013482">
    <property type="entry name" value="Molybde_CF_guanTrfase"/>
</dbReference>